<reference evidence="2 3" key="1">
    <citation type="submission" date="2020-07" db="EMBL/GenBank/DDBJ databases">
        <title>Sequencing the genomes of 1000 actinobacteria strains.</title>
        <authorList>
            <person name="Klenk H.-P."/>
        </authorList>
    </citation>
    <scope>NUCLEOTIDE SEQUENCE [LARGE SCALE GENOMIC DNA]</scope>
    <source>
        <strain evidence="2 3">DSM 24552</strain>
    </source>
</reference>
<keyword evidence="1" id="KW-1133">Transmembrane helix</keyword>
<protein>
    <submittedName>
        <fullName evidence="2">Putative membrane protein</fullName>
    </submittedName>
</protein>
<comment type="caution">
    <text evidence="2">The sequence shown here is derived from an EMBL/GenBank/DDBJ whole genome shotgun (WGS) entry which is preliminary data.</text>
</comment>
<evidence type="ECO:0000313" key="3">
    <source>
        <dbReference type="Proteomes" id="UP000544110"/>
    </source>
</evidence>
<organism evidence="2 3">
    <name type="scientific">Nocardioides perillae</name>
    <dbReference type="NCBI Taxonomy" id="1119534"/>
    <lineage>
        <taxon>Bacteria</taxon>
        <taxon>Bacillati</taxon>
        <taxon>Actinomycetota</taxon>
        <taxon>Actinomycetes</taxon>
        <taxon>Propionibacteriales</taxon>
        <taxon>Nocardioidaceae</taxon>
        <taxon>Nocardioides</taxon>
    </lineage>
</organism>
<sequence length="89" mass="10108">MKEFAVYTGMRLGLLVASFALVFGLWDLLNGDDPVPLLPTLLLAFLISGVASYFLLNHQREAFARRVQERAERASAALEERRAREDREQ</sequence>
<accession>A0A7Y9RTB9</accession>
<dbReference type="RefSeq" id="WP_179516537.1">
    <property type="nucleotide sequence ID" value="NZ_JACCAC010000001.1"/>
</dbReference>
<keyword evidence="1" id="KW-0812">Transmembrane</keyword>
<evidence type="ECO:0000313" key="2">
    <source>
        <dbReference type="EMBL" id="NYG53769.1"/>
    </source>
</evidence>
<dbReference type="AlphaFoldDB" id="A0A7Y9RTB9"/>
<feature type="transmembrane region" description="Helical" evidence="1">
    <location>
        <begin position="35"/>
        <end position="56"/>
    </location>
</feature>
<keyword evidence="1" id="KW-0472">Membrane</keyword>
<gene>
    <name evidence="2" type="ORF">BJ989_000073</name>
</gene>
<name>A0A7Y9RTB9_9ACTN</name>
<keyword evidence="3" id="KW-1185">Reference proteome</keyword>
<dbReference type="Proteomes" id="UP000544110">
    <property type="component" value="Unassembled WGS sequence"/>
</dbReference>
<dbReference type="InterPro" id="IPR025323">
    <property type="entry name" value="DUF4229"/>
</dbReference>
<feature type="transmembrane region" description="Helical" evidence="1">
    <location>
        <begin position="12"/>
        <end position="29"/>
    </location>
</feature>
<dbReference type="EMBL" id="JACCAC010000001">
    <property type="protein sequence ID" value="NYG53769.1"/>
    <property type="molecule type" value="Genomic_DNA"/>
</dbReference>
<evidence type="ECO:0000256" key="1">
    <source>
        <dbReference type="SAM" id="Phobius"/>
    </source>
</evidence>
<proteinExistence type="predicted"/>
<dbReference type="Pfam" id="PF14012">
    <property type="entry name" value="DUF4229"/>
    <property type="match status" value="1"/>
</dbReference>